<feature type="region of interest" description="Disordered" evidence="1">
    <location>
        <begin position="1"/>
        <end position="30"/>
    </location>
</feature>
<feature type="non-terminal residue" evidence="2">
    <location>
        <position position="1"/>
    </location>
</feature>
<feature type="compositionally biased region" description="Basic and acidic residues" evidence="1">
    <location>
        <begin position="8"/>
        <end position="18"/>
    </location>
</feature>
<organism evidence="2">
    <name type="scientific">marine metagenome</name>
    <dbReference type="NCBI Taxonomy" id="408172"/>
    <lineage>
        <taxon>unclassified sequences</taxon>
        <taxon>metagenomes</taxon>
        <taxon>ecological metagenomes</taxon>
    </lineage>
</organism>
<dbReference type="AlphaFoldDB" id="A0A383ATB8"/>
<reference evidence="2" key="1">
    <citation type="submission" date="2018-05" db="EMBL/GenBank/DDBJ databases">
        <authorList>
            <person name="Lanie J.A."/>
            <person name="Ng W.-L."/>
            <person name="Kazmierczak K.M."/>
            <person name="Andrzejewski T.M."/>
            <person name="Davidsen T.M."/>
            <person name="Wayne K.J."/>
            <person name="Tettelin H."/>
            <person name="Glass J.I."/>
            <person name="Rusch D."/>
            <person name="Podicherti R."/>
            <person name="Tsui H.-C.T."/>
            <person name="Winkler M.E."/>
        </authorList>
    </citation>
    <scope>NUCLEOTIDE SEQUENCE</scope>
</reference>
<protein>
    <submittedName>
        <fullName evidence="2">Uncharacterized protein</fullName>
    </submittedName>
</protein>
<accession>A0A383ATB8</accession>
<evidence type="ECO:0000256" key="1">
    <source>
        <dbReference type="SAM" id="MobiDB-lite"/>
    </source>
</evidence>
<evidence type="ECO:0000313" key="2">
    <source>
        <dbReference type="EMBL" id="SVE10972.1"/>
    </source>
</evidence>
<proteinExistence type="predicted"/>
<name>A0A383ATB8_9ZZZZ</name>
<sequence>EDEVEQWIESRIEERDLGSTDLPAGQNIER</sequence>
<gene>
    <name evidence="2" type="ORF">METZ01_LOCUS463826</name>
</gene>
<dbReference type="EMBL" id="UINC01194739">
    <property type="protein sequence ID" value="SVE10972.1"/>
    <property type="molecule type" value="Genomic_DNA"/>
</dbReference>